<evidence type="ECO:0000256" key="1">
    <source>
        <dbReference type="SAM" id="Phobius"/>
    </source>
</evidence>
<keyword evidence="1" id="KW-1133">Transmembrane helix</keyword>
<feature type="transmembrane region" description="Helical" evidence="1">
    <location>
        <begin position="77"/>
        <end position="100"/>
    </location>
</feature>
<protein>
    <submittedName>
        <fullName evidence="2">Uncharacterized protein</fullName>
    </submittedName>
</protein>
<keyword evidence="3" id="KW-1185">Reference proteome</keyword>
<sequence>MVNQLDSIMIQYVYQCLIFLVLIYCAYLILKPIIIKLIKNKCVYTLSYLIVSLCITMITLLTIVLSESLVTDYNQRMAIVGSLWLSIIIMGCIFFITFIGKILSHYIRNKNIST</sequence>
<dbReference type="Proteomes" id="UP000199427">
    <property type="component" value="Unassembled WGS sequence"/>
</dbReference>
<keyword evidence="1" id="KW-0812">Transmembrane</keyword>
<gene>
    <name evidence="2" type="ORF">SAMN05216362_1173</name>
</gene>
<feature type="transmembrane region" description="Helical" evidence="1">
    <location>
        <begin position="12"/>
        <end position="30"/>
    </location>
</feature>
<keyword evidence="1" id="KW-0472">Membrane</keyword>
<evidence type="ECO:0000313" key="2">
    <source>
        <dbReference type="EMBL" id="SEQ54328.1"/>
    </source>
</evidence>
<proteinExistence type="predicted"/>
<evidence type="ECO:0000313" key="3">
    <source>
        <dbReference type="Proteomes" id="UP000199427"/>
    </source>
</evidence>
<name>A0A1H9GWD6_9BACI</name>
<accession>A0A1H9GWD6</accession>
<dbReference type="EMBL" id="FOES01000017">
    <property type="protein sequence ID" value="SEQ54328.1"/>
    <property type="molecule type" value="Genomic_DNA"/>
</dbReference>
<dbReference type="AlphaFoldDB" id="A0A1H9GWD6"/>
<dbReference type="STRING" id="571933.SAMN05216362_1173"/>
<organism evidence="2 3">
    <name type="scientific">Piscibacillus halophilus</name>
    <dbReference type="NCBI Taxonomy" id="571933"/>
    <lineage>
        <taxon>Bacteria</taxon>
        <taxon>Bacillati</taxon>
        <taxon>Bacillota</taxon>
        <taxon>Bacilli</taxon>
        <taxon>Bacillales</taxon>
        <taxon>Bacillaceae</taxon>
        <taxon>Piscibacillus</taxon>
    </lineage>
</organism>
<reference evidence="2 3" key="1">
    <citation type="submission" date="2016-10" db="EMBL/GenBank/DDBJ databases">
        <authorList>
            <person name="de Groot N.N."/>
        </authorList>
    </citation>
    <scope>NUCLEOTIDE SEQUENCE [LARGE SCALE GENOMIC DNA]</scope>
    <source>
        <strain evidence="2 3">DSM 21633</strain>
    </source>
</reference>
<feature type="transmembrane region" description="Helical" evidence="1">
    <location>
        <begin position="42"/>
        <end position="65"/>
    </location>
</feature>